<gene>
    <name evidence="2" type="ORF">EKG83_24615</name>
</gene>
<evidence type="ECO:0008006" key="4">
    <source>
        <dbReference type="Google" id="ProtNLM"/>
    </source>
</evidence>
<dbReference type="Proteomes" id="UP000325787">
    <property type="component" value="Chromosome"/>
</dbReference>
<dbReference type="Gene3D" id="3.30.450.410">
    <property type="match status" value="1"/>
</dbReference>
<reference evidence="3" key="1">
    <citation type="journal article" date="2021" name="Curr. Microbiol.">
        <title>Complete genome of nocamycin-producing strain Saccharothrix syringae NRRL B-16468 reveals the biosynthetic potential for secondary metabolites.</title>
        <authorList>
            <person name="Mo X."/>
            <person name="Yang S."/>
        </authorList>
    </citation>
    <scope>NUCLEOTIDE SEQUENCE [LARGE SCALE GENOMIC DNA]</scope>
    <source>
        <strain evidence="3">ATCC 51364 / DSM 43886 / JCM 6844 / KCTC 9398 / NBRC 14523 / NRRL B-16468 / INA 2240</strain>
    </source>
</reference>
<feature type="region of interest" description="Disordered" evidence="1">
    <location>
        <begin position="1"/>
        <end position="55"/>
    </location>
</feature>
<dbReference type="AlphaFoldDB" id="A0A5Q0H210"/>
<dbReference type="InterPro" id="IPR004927">
    <property type="entry name" value="MerB"/>
</dbReference>
<dbReference type="OrthoDB" id="10016080at2"/>
<keyword evidence="3" id="KW-1185">Reference proteome</keyword>
<sequence>MAHARWAVPPPVPVTPVVPAPARTPRPVAPPRRAAGGRRYGRAAGEGGEVAPMPSLDAPGDALTAAVRARSFLHLLDTGRPVPVVALGTPAGRTAAEVRRVVDALAGSGRLTLTEDRGAVTGSLGLSVVPTRHRLDLHRGTYHTWCALDAVGILGALGATGRITSTTPTGLPVAVDFADGEPTGPPGPVLLLPERGTGPPVTTWCPLVNFFTDLDQARAWSAARGLTASVVPLREATSFGAGLWREAIAAADDLGPWHPPGGPHPTRVPTRPPSHPLPPHPLPPRPFPRP</sequence>
<proteinExistence type="predicted"/>
<dbReference type="GO" id="GO:0018836">
    <property type="term" value="F:alkylmercury lyase activity"/>
    <property type="evidence" value="ECO:0007669"/>
    <property type="project" value="InterPro"/>
</dbReference>
<dbReference type="EMBL" id="CP034550">
    <property type="protein sequence ID" value="QFZ20169.1"/>
    <property type="molecule type" value="Genomic_DNA"/>
</dbReference>
<dbReference type="KEGG" id="ssyi:EKG83_24615"/>
<evidence type="ECO:0000313" key="2">
    <source>
        <dbReference type="EMBL" id="QFZ20169.1"/>
    </source>
</evidence>
<dbReference type="InterPro" id="IPR053717">
    <property type="entry name" value="MerB_lyase_sf"/>
</dbReference>
<accession>A0A5Q0H210</accession>
<name>A0A5Q0H210_SACSY</name>
<dbReference type="Pfam" id="PF03243">
    <property type="entry name" value="MerB"/>
    <property type="match status" value="1"/>
</dbReference>
<evidence type="ECO:0000313" key="3">
    <source>
        <dbReference type="Proteomes" id="UP000325787"/>
    </source>
</evidence>
<organism evidence="2 3">
    <name type="scientific">Saccharothrix syringae</name>
    <name type="common">Nocardiopsis syringae</name>
    <dbReference type="NCBI Taxonomy" id="103733"/>
    <lineage>
        <taxon>Bacteria</taxon>
        <taxon>Bacillati</taxon>
        <taxon>Actinomycetota</taxon>
        <taxon>Actinomycetes</taxon>
        <taxon>Pseudonocardiales</taxon>
        <taxon>Pseudonocardiaceae</taxon>
        <taxon>Saccharothrix</taxon>
    </lineage>
</organism>
<feature type="compositionally biased region" description="Pro residues" evidence="1">
    <location>
        <begin position="8"/>
        <end position="30"/>
    </location>
</feature>
<dbReference type="SUPFAM" id="SSF160387">
    <property type="entry name" value="NosL/MerB-like"/>
    <property type="match status" value="1"/>
</dbReference>
<feature type="compositionally biased region" description="Pro residues" evidence="1">
    <location>
        <begin position="270"/>
        <end position="290"/>
    </location>
</feature>
<protein>
    <recommendedName>
        <fullName evidence="4">Alkylmercury lyase</fullName>
    </recommendedName>
</protein>
<dbReference type="PRINTS" id="PR01699">
    <property type="entry name" value="ORGNOHGLYASE"/>
</dbReference>
<evidence type="ECO:0000256" key="1">
    <source>
        <dbReference type="SAM" id="MobiDB-lite"/>
    </source>
</evidence>
<feature type="region of interest" description="Disordered" evidence="1">
    <location>
        <begin position="254"/>
        <end position="290"/>
    </location>
</feature>